<feature type="region of interest" description="Disordered" evidence="1">
    <location>
        <begin position="159"/>
        <end position="202"/>
    </location>
</feature>
<name>A0A9D4MZM6_DREPO</name>
<accession>A0A9D4MZM6</accession>
<reference evidence="2" key="2">
    <citation type="submission" date="2020-11" db="EMBL/GenBank/DDBJ databases">
        <authorList>
            <person name="McCartney M.A."/>
            <person name="Auch B."/>
            <person name="Kono T."/>
            <person name="Mallez S."/>
            <person name="Becker A."/>
            <person name="Gohl D.M."/>
            <person name="Silverstein K.A.T."/>
            <person name="Koren S."/>
            <person name="Bechman K.B."/>
            <person name="Herman A."/>
            <person name="Abrahante J.E."/>
            <person name="Garbe J."/>
        </authorList>
    </citation>
    <scope>NUCLEOTIDE SEQUENCE</scope>
    <source>
        <strain evidence="2">Duluth1</strain>
        <tissue evidence="2">Whole animal</tissue>
    </source>
</reference>
<organism evidence="2 3">
    <name type="scientific">Dreissena polymorpha</name>
    <name type="common">Zebra mussel</name>
    <name type="synonym">Mytilus polymorpha</name>
    <dbReference type="NCBI Taxonomy" id="45954"/>
    <lineage>
        <taxon>Eukaryota</taxon>
        <taxon>Metazoa</taxon>
        <taxon>Spiralia</taxon>
        <taxon>Lophotrochozoa</taxon>
        <taxon>Mollusca</taxon>
        <taxon>Bivalvia</taxon>
        <taxon>Autobranchia</taxon>
        <taxon>Heteroconchia</taxon>
        <taxon>Euheterodonta</taxon>
        <taxon>Imparidentia</taxon>
        <taxon>Neoheterodontei</taxon>
        <taxon>Myida</taxon>
        <taxon>Dreissenoidea</taxon>
        <taxon>Dreissenidae</taxon>
        <taxon>Dreissena</taxon>
    </lineage>
</organism>
<evidence type="ECO:0000256" key="1">
    <source>
        <dbReference type="SAM" id="MobiDB-lite"/>
    </source>
</evidence>
<reference evidence="2" key="1">
    <citation type="journal article" date="2019" name="bioRxiv">
        <title>The Genome of the Zebra Mussel, Dreissena polymorpha: A Resource for Invasive Species Research.</title>
        <authorList>
            <person name="McCartney M.A."/>
            <person name="Auch B."/>
            <person name="Kono T."/>
            <person name="Mallez S."/>
            <person name="Zhang Y."/>
            <person name="Obille A."/>
            <person name="Becker A."/>
            <person name="Abrahante J.E."/>
            <person name="Garbe J."/>
            <person name="Badalamenti J.P."/>
            <person name="Herman A."/>
            <person name="Mangelson H."/>
            <person name="Liachko I."/>
            <person name="Sullivan S."/>
            <person name="Sone E.D."/>
            <person name="Koren S."/>
            <person name="Silverstein K.A.T."/>
            <person name="Beckman K.B."/>
            <person name="Gohl D.M."/>
        </authorList>
    </citation>
    <scope>NUCLEOTIDE SEQUENCE</scope>
    <source>
        <strain evidence="2">Duluth1</strain>
        <tissue evidence="2">Whole animal</tissue>
    </source>
</reference>
<gene>
    <name evidence="2" type="ORF">DPMN_010267</name>
</gene>
<dbReference type="EMBL" id="JAIWYP010000001">
    <property type="protein sequence ID" value="KAH3886265.1"/>
    <property type="molecule type" value="Genomic_DNA"/>
</dbReference>
<dbReference type="Proteomes" id="UP000828390">
    <property type="component" value="Unassembled WGS sequence"/>
</dbReference>
<evidence type="ECO:0000313" key="2">
    <source>
        <dbReference type="EMBL" id="KAH3886265.1"/>
    </source>
</evidence>
<protein>
    <submittedName>
        <fullName evidence="2">Uncharacterized protein</fullName>
    </submittedName>
</protein>
<feature type="compositionally biased region" description="Basic residues" evidence="1">
    <location>
        <begin position="192"/>
        <end position="202"/>
    </location>
</feature>
<evidence type="ECO:0000313" key="3">
    <source>
        <dbReference type="Proteomes" id="UP000828390"/>
    </source>
</evidence>
<feature type="compositionally biased region" description="Polar residues" evidence="1">
    <location>
        <begin position="159"/>
        <end position="173"/>
    </location>
</feature>
<sequence length="202" mass="22185">MNRKPLPAIASRAKPSLGYAENVPRLPLPPICRVPTPHTSGQQQLLPQRTHHLPLKLPPISTGLHQLALELDSNGEVTACSPHSPPYTRSGERLTPEVEVPHLDLTAITGCRPGSSLSYRPASSLGSSASSADYQILFSPNSLSVTRCERNFDNLPDQLNTSYRPTSLGSFPKSTDRKFCEPYTPARPNQKSVRRLTRRGPF</sequence>
<keyword evidence="3" id="KW-1185">Reference proteome</keyword>
<dbReference type="AlphaFoldDB" id="A0A9D4MZM6"/>
<proteinExistence type="predicted"/>
<comment type="caution">
    <text evidence="2">The sequence shown here is derived from an EMBL/GenBank/DDBJ whole genome shotgun (WGS) entry which is preliminary data.</text>
</comment>